<evidence type="ECO:0000313" key="2">
    <source>
        <dbReference type="Proteomes" id="UP001286174"/>
    </source>
</evidence>
<organism evidence="1 2">
    <name type="scientific">Grylomicrobium aquisgranensis</name>
    <dbReference type="NCBI Taxonomy" id="2926318"/>
    <lineage>
        <taxon>Bacteria</taxon>
        <taxon>Bacillati</taxon>
        <taxon>Bacillota</taxon>
        <taxon>Erysipelotrichia</taxon>
        <taxon>Erysipelotrichales</taxon>
        <taxon>Erysipelotrichaceae</taxon>
        <taxon>Grylomicrobium</taxon>
    </lineage>
</organism>
<gene>
    <name evidence="1" type="ORF">MOZ60_08215</name>
</gene>
<dbReference type="Proteomes" id="UP001286174">
    <property type="component" value="Unassembled WGS sequence"/>
</dbReference>
<keyword evidence="2" id="KW-1185">Reference proteome</keyword>
<sequence>MSMTLGPIHYWLYGKIANQEELTKFLAEGAREQGMSLAVSRYTRNLPPLEEIIDPMNIHGSLQAAIDDAEKRYADLVQDLLKMHVDPADLANCAQEFGKKHPVTVDTPEEVFRAFEDFFLDGMPCDHVNQVSDSSSASLTWEITADVHSTYWQENAGMYQKLRLAVMNGMLAAGSFKAGMPDGAHGIIERK</sequence>
<evidence type="ECO:0000313" key="1">
    <source>
        <dbReference type="EMBL" id="MDX8420077.1"/>
    </source>
</evidence>
<comment type="caution">
    <text evidence="1">The sequence shown here is derived from an EMBL/GenBank/DDBJ whole genome shotgun (WGS) entry which is preliminary data.</text>
</comment>
<accession>A0AB35U7Q8</accession>
<proteinExistence type="predicted"/>
<dbReference type="EMBL" id="JALBUR010000021">
    <property type="protein sequence ID" value="MDX8420077.1"/>
    <property type="molecule type" value="Genomic_DNA"/>
</dbReference>
<protein>
    <submittedName>
        <fullName evidence="1">Uncharacterized protein</fullName>
    </submittedName>
</protein>
<name>A0AB35U7Q8_9FIRM</name>
<dbReference type="RefSeq" id="WP_370596313.1">
    <property type="nucleotide sequence ID" value="NZ_JALBUR010000021.1"/>
</dbReference>
<reference evidence="1 2" key="1">
    <citation type="submission" date="2022-03" db="EMBL/GenBank/DDBJ databases">
        <title>Novel taxa within the pig intestine.</title>
        <authorList>
            <person name="Wylensek D."/>
            <person name="Bishof K."/>
            <person name="Afrizal A."/>
            <person name="Clavel T."/>
        </authorList>
    </citation>
    <scope>NUCLEOTIDE SEQUENCE [LARGE SCALE GENOMIC DNA]</scope>
    <source>
        <strain evidence="1 2">CLA-KB-P133</strain>
    </source>
</reference>
<dbReference type="AlphaFoldDB" id="A0AB35U7Q8"/>